<keyword evidence="2" id="KW-1185">Reference proteome</keyword>
<evidence type="ECO:0000313" key="2">
    <source>
        <dbReference type="Proteomes" id="UP000194141"/>
    </source>
</evidence>
<proteinExistence type="predicted"/>
<comment type="caution">
    <text evidence="1">The sequence shown here is derived from an EMBL/GenBank/DDBJ whole genome shotgun (WGS) entry which is preliminary data.</text>
</comment>
<name>A0A1X4XY08_9BACT</name>
<organism evidence="1 2">
    <name type="scientific">Desulfurella amilsii</name>
    <dbReference type="NCBI Taxonomy" id="1562698"/>
    <lineage>
        <taxon>Bacteria</taxon>
        <taxon>Pseudomonadati</taxon>
        <taxon>Campylobacterota</taxon>
        <taxon>Desulfurellia</taxon>
        <taxon>Desulfurellales</taxon>
        <taxon>Desulfurellaceae</taxon>
        <taxon>Desulfurella</taxon>
    </lineage>
</organism>
<gene>
    <name evidence="1" type="ORF">DESAMIL20_1979</name>
</gene>
<reference evidence="1 2" key="1">
    <citation type="journal article" date="2017" name="Front. Microbiol.">
        <title>Genome Sequence of Desulfurella amilsii Strain TR1 and Comparative Genomics of Desulfurellaceae Family.</title>
        <authorList>
            <person name="Florentino A.P."/>
            <person name="Stams A.J."/>
            <person name="Sanchez-Andrea I."/>
        </authorList>
    </citation>
    <scope>NUCLEOTIDE SEQUENCE [LARGE SCALE GENOMIC DNA]</scope>
    <source>
        <strain evidence="1 2">TR1</strain>
    </source>
</reference>
<accession>A0A1X4XY08</accession>
<sequence length="37" mass="4450">MNSMLSMFALFKLFLEQIKQINFFILPKQYCAVKNIH</sequence>
<dbReference type="STRING" id="1562698.DESAMIL20_1979"/>
<protein>
    <submittedName>
        <fullName evidence="1">Uncharacterized protein</fullName>
    </submittedName>
</protein>
<dbReference type="Proteomes" id="UP000194141">
    <property type="component" value="Unassembled WGS sequence"/>
</dbReference>
<dbReference type="EMBL" id="MDSU01000018">
    <property type="protein sequence ID" value="OSS42426.1"/>
    <property type="molecule type" value="Genomic_DNA"/>
</dbReference>
<dbReference type="AlphaFoldDB" id="A0A1X4XY08"/>
<evidence type="ECO:0000313" key="1">
    <source>
        <dbReference type="EMBL" id="OSS42426.1"/>
    </source>
</evidence>